<dbReference type="PANTHER" id="PTHR36573:SF1">
    <property type="entry name" value="INTERMEMBRANE PHOSPHOLIPID TRANSPORT SYSTEM BINDING PROTEIN MLAC"/>
    <property type="match status" value="1"/>
</dbReference>
<evidence type="ECO:0000313" key="2">
    <source>
        <dbReference type="Proteomes" id="UP000516072"/>
    </source>
</evidence>
<gene>
    <name evidence="1" type="ORF">NSCAC_0667</name>
</gene>
<dbReference type="Pfam" id="PF05494">
    <property type="entry name" value="MlaC"/>
    <property type="match status" value="1"/>
</dbReference>
<dbReference type="Gene3D" id="3.10.450.710">
    <property type="entry name" value="Tgt2/MlaC"/>
    <property type="match status" value="1"/>
</dbReference>
<dbReference type="AlphaFoldDB" id="A0A7G1Q8V1"/>
<dbReference type="KEGG" id="ntg:NSCAC_0667"/>
<dbReference type="PANTHER" id="PTHR36573">
    <property type="entry name" value="INTERMEMBRANE PHOSPHOLIPID TRANSPORT SYSTEM BINDING PROTEIN MLAC"/>
    <property type="match status" value="1"/>
</dbReference>
<accession>A0A7G1Q8V1</accession>
<dbReference type="PIRSF" id="PIRSF004649">
    <property type="entry name" value="MlaC"/>
    <property type="match status" value="1"/>
</dbReference>
<proteinExistence type="predicted"/>
<dbReference type="InterPro" id="IPR017842">
    <property type="entry name" value="Hopanoid_biosyn-assoc_HpnM"/>
</dbReference>
<reference evidence="1 2" key="1">
    <citation type="submission" date="2020-03" db="EMBL/GenBank/DDBJ databases">
        <authorList>
            <person name="Picone N."/>
        </authorList>
    </citation>
    <scope>NUCLEOTIDE SEQUENCE [LARGE SCALE GENOMIC DNA]</scope>
    <source>
        <strain evidence="1">NSCAC1</strain>
    </source>
</reference>
<sequence length="211" mass="23949">MNRKLAGMRVISLFIGIVFLLIAPSTFADTPSSVIDKLQVELLSVMKNAKKLGFDGRYKQLLPVVTETLDIPFIARYTLGSSWKSLTDEQSIQFVDAFQILSVSDYARHFDGYSNEEFNIEGEYPLKNGGIRVRSKLTNHDDTNVTFDYLLRNIDGNWRIVNVIADGVSDLAVRRTEYRQVIKTQGYDALLDQVKEKSKQYREAAIAKEGK</sequence>
<protein>
    <submittedName>
        <fullName evidence="1">Hopanoid biosynthesis associated membrane protein HpnM</fullName>
    </submittedName>
</protein>
<evidence type="ECO:0000313" key="1">
    <source>
        <dbReference type="EMBL" id="CAB1275440.1"/>
    </source>
</evidence>
<dbReference type="InterPro" id="IPR042245">
    <property type="entry name" value="Tgt2/MlaC_sf"/>
</dbReference>
<dbReference type="RefSeq" id="WP_197744999.1">
    <property type="nucleotide sequence ID" value="NZ_LR778175.1"/>
</dbReference>
<dbReference type="EMBL" id="LR778175">
    <property type="protein sequence ID" value="CAB1275440.1"/>
    <property type="molecule type" value="Genomic_DNA"/>
</dbReference>
<dbReference type="Proteomes" id="UP000516072">
    <property type="component" value="Chromosome"/>
</dbReference>
<keyword evidence="2" id="KW-1185">Reference proteome</keyword>
<organism evidence="1 2">
    <name type="scientific">Candidatus Nitrosacidococcus tergens</name>
    <dbReference type="NCBI Taxonomy" id="553981"/>
    <lineage>
        <taxon>Bacteria</taxon>
        <taxon>Pseudomonadati</taxon>
        <taxon>Pseudomonadota</taxon>
        <taxon>Gammaproteobacteria</taxon>
        <taxon>Chromatiales</taxon>
        <taxon>Chromatiaceae</taxon>
        <taxon>Candidatus Nitrosacidococcus</taxon>
    </lineage>
</organism>
<dbReference type="InterPro" id="IPR008869">
    <property type="entry name" value="MlaC/ttg2D"/>
</dbReference>
<dbReference type="NCBIfam" id="TIGR03481">
    <property type="entry name" value="HpnM"/>
    <property type="match status" value="1"/>
</dbReference>
<name>A0A7G1Q8V1_9GAMM</name>